<reference evidence="6 7" key="1">
    <citation type="submission" date="2019-11" db="EMBL/GenBank/DDBJ databases">
        <authorList>
            <person name="Khan S.A."/>
            <person name="Jeon C.O."/>
            <person name="Chun B.H."/>
        </authorList>
    </citation>
    <scope>NUCLEOTIDE SEQUENCE [LARGE SCALE GENOMIC DNA]</scope>
    <source>
        <strain evidence="6 7">IMCC 1097</strain>
    </source>
</reference>
<feature type="binding site" evidence="2">
    <location>
        <position position="58"/>
    </location>
    <ligand>
        <name>Fe cation</name>
        <dbReference type="ChEBI" id="CHEBI:24875"/>
    </ligand>
</feature>
<sequence>MYLRPANERGHANHGWLDSHHSFSFANYHDPKHMGFSVLRVINDDQVQPSMGFGTHGHQDMEIISYVMQGRLAHKDSEGNVETIPAGDVQIMSAGTGIQHSEFNGSDQEAVKFLQIWVLPSTAGGAPRYEQKTIAQTDRMTAIVSPSGGDSAVAIKQDMTLYRLMLNAGDTQTLEVGSRRGYLHVIEGQARAGGQQFGPGDGVGLENAEALTLDADEAFTALWFDLP</sequence>
<dbReference type="AlphaFoldDB" id="A0A5Q2QF74"/>
<evidence type="ECO:0000313" key="7">
    <source>
        <dbReference type="Proteomes" id="UP000388235"/>
    </source>
</evidence>
<feature type="domain" description="Pirin N-terminal" evidence="4">
    <location>
        <begin position="7"/>
        <end position="118"/>
    </location>
</feature>
<dbReference type="OrthoDB" id="9780903at2"/>
<feature type="domain" description="Quercetin 2,3-dioxygenase C-terminal cupin" evidence="5">
    <location>
        <begin position="143"/>
        <end position="226"/>
    </location>
</feature>
<evidence type="ECO:0000256" key="2">
    <source>
        <dbReference type="PIRSR" id="PIRSR006232-1"/>
    </source>
</evidence>
<evidence type="ECO:0000256" key="3">
    <source>
        <dbReference type="RuleBase" id="RU003457"/>
    </source>
</evidence>
<dbReference type="CDD" id="cd02910">
    <property type="entry name" value="cupin_Yhhw_N"/>
    <property type="match status" value="1"/>
</dbReference>
<proteinExistence type="inferred from homology"/>
<dbReference type="InterPro" id="IPR003829">
    <property type="entry name" value="Pirin_N_dom"/>
</dbReference>
<feature type="binding site" evidence="2">
    <location>
        <position position="102"/>
    </location>
    <ligand>
        <name>Fe cation</name>
        <dbReference type="ChEBI" id="CHEBI:24875"/>
    </ligand>
</feature>
<dbReference type="InterPro" id="IPR014710">
    <property type="entry name" value="RmlC-like_jellyroll"/>
</dbReference>
<keyword evidence="2" id="KW-0408">Iron</keyword>
<organism evidence="6 7">
    <name type="scientific">Litorivicinus lipolyticus</name>
    <dbReference type="NCBI Taxonomy" id="418701"/>
    <lineage>
        <taxon>Bacteria</taxon>
        <taxon>Pseudomonadati</taxon>
        <taxon>Pseudomonadota</taxon>
        <taxon>Gammaproteobacteria</taxon>
        <taxon>Oceanospirillales</taxon>
        <taxon>Litorivicinaceae</taxon>
        <taxon>Litorivicinus</taxon>
    </lineage>
</organism>
<dbReference type="RefSeq" id="WP_153714161.1">
    <property type="nucleotide sequence ID" value="NZ_CP045871.1"/>
</dbReference>
<keyword evidence="7" id="KW-1185">Reference proteome</keyword>
<evidence type="ECO:0000256" key="1">
    <source>
        <dbReference type="ARBA" id="ARBA00008416"/>
    </source>
</evidence>
<dbReference type="Pfam" id="PF02678">
    <property type="entry name" value="Pirin"/>
    <property type="match status" value="1"/>
</dbReference>
<dbReference type="PANTHER" id="PTHR43212">
    <property type="entry name" value="QUERCETIN 2,3-DIOXYGENASE"/>
    <property type="match status" value="1"/>
</dbReference>
<dbReference type="KEGG" id="llp:GH975_08790"/>
<comment type="similarity">
    <text evidence="1 3">Belongs to the pirin family.</text>
</comment>
<keyword evidence="2" id="KW-0479">Metal-binding</keyword>
<dbReference type="SUPFAM" id="SSF51182">
    <property type="entry name" value="RmlC-like cupins"/>
    <property type="match status" value="1"/>
</dbReference>
<dbReference type="PANTHER" id="PTHR43212:SF3">
    <property type="entry name" value="QUERCETIN 2,3-DIOXYGENASE"/>
    <property type="match status" value="1"/>
</dbReference>
<dbReference type="InterPro" id="IPR011051">
    <property type="entry name" value="RmlC_Cupin_sf"/>
</dbReference>
<dbReference type="Gene3D" id="2.60.120.10">
    <property type="entry name" value="Jelly Rolls"/>
    <property type="match status" value="2"/>
</dbReference>
<dbReference type="InterPro" id="IPR041602">
    <property type="entry name" value="Quercetinase_C"/>
</dbReference>
<dbReference type="PIRSF" id="PIRSF006232">
    <property type="entry name" value="Pirin"/>
    <property type="match status" value="1"/>
</dbReference>
<dbReference type="Pfam" id="PF17954">
    <property type="entry name" value="Pirin_C_2"/>
    <property type="match status" value="1"/>
</dbReference>
<evidence type="ECO:0000259" key="4">
    <source>
        <dbReference type="Pfam" id="PF02678"/>
    </source>
</evidence>
<feature type="binding site" evidence="2">
    <location>
        <position position="100"/>
    </location>
    <ligand>
        <name>Fe cation</name>
        <dbReference type="ChEBI" id="CHEBI:24875"/>
    </ligand>
</feature>
<evidence type="ECO:0000259" key="5">
    <source>
        <dbReference type="Pfam" id="PF17954"/>
    </source>
</evidence>
<dbReference type="Proteomes" id="UP000388235">
    <property type="component" value="Chromosome"/>
</dbReference>
<feature type="binding site" evidence="2">
    <location>
        <position position="56"/>
    </location>
    <ligand>
        <name>Fe cation</name>
        <dbReference type="ChEBI" id="CHEBI:24875"/>
    </ligand>
</feature>
<name>A0A5Q2QF74_9GAMM</name>
<protein>
    <submittedName>
        <fullName evidence="6">Pirin family protein</fullName>
    </submittedName>
</protein>
<comment type="cofactor">
    <cofactor evidence="2">
        <name>Fe cation</name>
        <dbReference type="ChEBI" id="CHEBI:24875"/>
    </cofactor>
    <text evidence="2">Binds 1 Fe cation per subunit.</text>
</comment>
<dbReference type="EMBL" id="CP045871">
    <property type="protein sequence ID" value="QGG80657.1"/>
    <property type="molecule type" value="Genomic_DNA"/>
</dbReference>
<dbReference type="GO" id="GO:0046872">
    <property type="term" value="F:metal ion binding"/>
    <property type="evidence" value="ECO:0007669"/>
    <property type="project" value="UniProtKB-KW"/>
</dbReference>
<dbReference type="InterPro" id="IPR012093">
    <property type="entry name" value="Pirin"/>
</dbReference>
<gene>
    <name evidence="6" type="ORF">GH975_08790</name>
</gene>
<accession>A0A5Q2QF74</accession>
<evidence type="ECO:0000313" key="6">
    <source>
        <dbReference type="EMBL" id="QGG80657.1"/>
    </source>
</evidence>